<evidence type="ECO:0000313" key="4">
    <source>
        <dbReference type="EMBL" id="SVE20094.1"/>
    </source>
</evidence>
<keyword evidence="1" id="KW-0732">Signal</keyword>
<dbReference type="EMBL" id="UINC01200962">
    <property type="protein sequence ID" value="SVE20094.1"/>
    <property type="molecule type" value="Genomic_DNA"/>
</dbReference>
<protein>
    <recommendedName>
        <fullName evidence="3">LamG-like jellyroll fold domain-containing protein</fullName>
    </recommendedName>
</protein>
<keyword evidence="2" id="KW-1015">Disulfide bond</keyword>
<dbReference type="InterPro" id="IPR013320">
    <property type="entry name" value="ConA-like_dom_sf"/>
</dbReference>
<feature type="non-terminal residue" evidence="4">
    <location>
        <position position="245"/>
    </location>
</feature>
<proteinExistence type="predicted"/>
<evidence type="ECO:0000256" key="2">
    <source>
        <dbReference type="ARBA" id="ARBA00023157"/>
    </source>
</evidence>
<gene>
    <name evidence="4" type="ORF">METZ01_LOCUS472948</name>
</gene>
<organism evidence="4">
    <name type="scientific">marine metagenome</name>
    <dbReference type="NCBI Taxonomy" id="408172"/>
    <lineage>
        <taxon>unclassified sequences</taxon>
        <taxon>metagenomes</taxon>
        <taxon>ecological metagenomes</taxon>
    </lineage>
</organism>
<name>A0A383BJJ7_9ZZZZ</name>
<sequence length="245" mass="27734">QRDSAVGINLQDTNYITIGPNLSASYIDNYRPLRDLQNKDYTLSLWYKPFSVPKDEEPTELQHGLIVKPGFHIGLTYSSDKKFTMSHQWKNEADENKLAAVISKWSYSPNNWYHVVGTVNRKEGIVALYINGKEAGTATFDANAPPYEKFGLNSWYVGAGNPQGKYAWFCNGAIDEVRFYNKAMDLETVQKLYSFEQPDPYGDGLMVFMPFDGDLENAIKNIGYNGAEHTNQPAMTRDRFGNPNS</sequence>
<dbReference type="InterPro" id="IPR006558">
    <property type="entry name" value="LamG-like"/>
</dbReference>
<evidence type="ECO:0000256" key="1">
    <source>
        <dbReference type="ARBA" id="ARBA00022729"/>
    </source>
</evidence>
<evidence type="ECO:0000259" key="3">
    <source>
        <dbReference type="SMART" id="SM00560"/>
    </source>
</evidence>
<dbReference type="Pfam" id="PF13385">
    <property type="entry name" value="Laminin_G_3"/>
    <property type="match status" value="1"/>
</dbReference>
<feature type="domain" description="LamG-like jellyroll fold" evidence="3">
    <location>
        <begin position="39"/>
        <end position="187"/>
    </location>
</feature>
<reference evidence="4" key="1">
    <citation type="submission" date="2018-05" db="EMBL/GenBank/DDBJ databases">
        <authorList>
            <person name="Lanie J.A."/>
            <person name="Ng W.-L."/>
            <person name="Kazmierczak K.M."/>
            <person name="Andrzejewski T.M."/>
            <person name="Davidsen T.M."/>
            <person name="Wayne K.J."/>
            <person name="Tettelin H."/>
            <person name="Glass J.I."/>
            <person name="Rusch D."/>
            <person name="Podicherti R."/>
            <person name="Tsui H.-C.T."/>
            <person name="Winkler M.E."/>
        </authorList>
    </citation>
    <scope>NUCLEOTIDE SEQUENCE</scope>
</reference>
<dbReference type="SMART" id="SM00560">
    <property type="entry name" value="LamGL"/>
    <property type="match status" value="1"/>
</dbReference>
<accession>A0A383BJJ7</accession>
<dbReference type="AlphaFoldDB" id="A0A383BJJ7"/>
<dbReference type="SUPFAM" id="SSF49899">
    <property type="entry name" value="Concanavalin A-like lectins/glucanases"/>
    <property type="match status" value="1"/>
</dbReference>
<feature type="non-terminal residue" evidence="4">
    <location>
        <position position="1"/>
    </location>
</feature>
<dbReference type="Gene3D" id="2.60.120.200">
    <property type="match status" value="1"/>
</dbReference>